<dbReference type="STRING" id="455.Ljam_0958"/>
<keyword evidence="4 5" id="KW-0574">Periplasm</keyword>
<dbReference type="GO" id="GO:0019808">
    <property type="term" value="F:polyamine binding"/>
    <property type="evidence" value="ECO:0007669"/>
    <property type="project" value="InterPro"/>
</dbReference>
<feature type="chain" id="PRO_5006914013" description="Putrescine-binding periplasmic protein" evidence="7">
    <location>
        <begin position="20"/>
        <end position="342"/>
    </location>
</feature>
<dbReference type="SUPFAM" id="SSF53850">
    <property type="entry name" value="Periplasmic binding protein-like II"/>
    <property type="match status" value="1"/>
</dbReference>
<feature type="binding site" evidence="6">
    <location>
        <position position="320"/>
    </location>
    <ligand>
        <name>spermidine</name>
        <dbReference type="ChEBI" id="CHEBI:57834"/>
    </ligand>
</feature>
<evidence type="ECO:0000256" key="6">
    <source>
        <dbReference type="PIRSR" id="PIRSR019574-1"/>
    </source>
</evidence>
<dbReference type="Proteomes" id="UP000093336">
    <property type="component" value="Unassembled WGS sequence"/>
</dbReference>
<feature type="binding site" evidence="6">
    <location>
        <begin position="161"/>
        <end position="164"/>
    </location>
    <ligand>
        <name>spermidine</name>
        <dbReference type="ChEBI" id="CHEBI:57834"/>
    </ligand>
</feature>
<dbReference type="AlphaFoldDB" id="A0A0W0UFR0"/>
<dbReference type="InterPro" id="IPR001188">
    <property type="entry name" value="Sperm_putr-bd"/>
</dbReference>
<evidence type="ECO:0000313" key="11">
    <source>
        <dbReference type="Proteomes" id="UP000093336"/>
    </source>
</evidence>
<dbReference type="GO" id="GO:0015846">
    <property type="term" value="P:polyamine transport"/>
    <property type="evidence" value="ECO:0007669"/>
    <property type="project" value="InterPro"/>
</dbReference>
<comment type="function">
    <text evidence="5">Required for the activity of the bacterial periplasmic transport system of putrescine.</text>
</comment>
<sequence length="342" mass="39120">MNRIILLFALLLAVTSTWAQRVVNVYVWGGEIPKKVVQQFEQETGIRVNFSTYDSNETMYAKLKASSKSIYDVILPSAYFVERMQKQGMLTRLDSQKLPNLSNLAENFTHTDYDPGNYYSVPIIWGATGIFYNENYVANPPKTWQELWQKRWRRQLMLLDDSREIFAIALMSLGFDPNDTNPEHIDKAFHHLLQLVPNIKLFASDSVQAIMIDEDAIAGSSWNGDAFKAQVENNKIAFNYPQDGFVIWVDCLAIPSNAPHLEEAYEFINFILRPDIGVKIALIEGHAITNAKSKALLPDSVSKNPIVYPSQEVLNRGHFQRDVGEETLTLYSQYWQQLKLAF</sequence>
<name>A0A0W0UFR0_9GAMM</name>
<reference evidence="8 10" key="1">
    <citation type="submission" date="2015-11" db="EMBL/GenBank/DDBJ databases">
        <title>Genomic analysis of 38 Legionella species identifies large and diverse effector repertoires.</title>
        <authorList>
            <person name="Burstein D."/>
            <person name="Amaro F."/>
            <person name="Zusman T."/>
            <person name="Lifshitz Z."/>
            <person name="Cohen O."/>
            <person name="Gilbert J.A."/>
            <person name="Pupko T."/>
            <person name="Shuman H.A."/>
            <person name="Segal G."/>
        </authorList>
    </citation>
    <scope>NUCLEOTIDE SEQUENCE [LARGE SCALE GENOMIC DNA]</scope>
    <source>
        <strain evidence="8 10">JA-26-G1-E2</strain>
    </source>
</reference>
<keyword evidence="2 5" id="KW-0813">Transport</keyword>
<evidence type="ECO:0000313" key="9">
    <source>
        <dbReference type="EMBL" id="OCH97221.1"/>
    </source>
</evidence>
<feature type="signal peptide" evidence="7">
    <location>
        <begin position="1"/>
        <end position="19"/>
    </location>
</feature>
<dbReference type="EMBL" id="LNYG01000013">
    <property type="protein sequence ID" value="KTD06763.1"/>
    <property type="molecule type" value="Genomic_DNA"/>
</dbReference>
<dbReference type="PRINTS" id="PR00909">
    <property type="entry name" value="SPERMDNBNDNG"/>
</dbReference>
<evidence type="ECO:0000256" key="1">
    <source>
        <dbReference type="ARBA" id="ARBA00004418"/>
    </source>
</evidence>
<evidence type="ECO:0000256" key="3">
    <source>
        <dbReference type="ARBA" id="ARBA00022729"/>
    </source>
</evidence>
<keyword evidence="11" id="KW-1185">Reference proteome</keyword>
<evidence type="ECO:0000256" key="7">
    <source>
        <dbReference type="SAM" id="SignalP"/>
    </source>
</evidence>
<dbReference type="PANTHER" id="PTHR30222">
    <property type="entry name" value="SPERMIDINE/PUTRESCINE-BINDING PERIPLASMIC PROTEIN"/>
    <property type="match status" value="1"/>
</dbReference>
<dbReference type="GO" id="GO:0042597">
    <property type="term" value="C:periplasmic space"/>
    <property type="evidence" value="ECO:0007669"/>
    <property type="project" value="UniProtKB-SubCell"/>
</dbReference>
<evidence type="ECO:0000313" key="10">
    <source>
        <dbReference type="Proteomes" id="UP000054715"/>
    </source>
</evidence>
<dbReference type="PATRIC" id="fig|455.5.peg.1018"/>
<dbReference type="EMBL" id="LYOZ01000051">
    <property type="protein sequence ID" value="OCH97221.1"/>
    <property type="molecule type" value="Genomic_DNA"/>
</dbReference>
<dbReference type="Pfam" id="PF13416">
    <property type="entry name" value="SBP_bac_8"/>
    <property type="match status" value="1"/>
</dbReference>
<accession>A0A0W0UFR0</accession>
<dbReference type="CDD" id="cd13590">
    <property type="entry name" value="PBP2_PotD_PotF_like"/>
    <property type="match status" value="1"/>
</dbReference>
<comment type="subcellular location">
    <subcellularLocation>
        <location evidence="1 5">Periplasm</location>
    </subcellularLocation>
</comment>
<dbReference type="InterPro" id="IPR006059">
    <property type="entry name" value="SBP"/>
</dbReference>
<comment type="caution">
    <text evidence="8">The sequence shown here is derived from an EMBL/GenBank/DDBJ whole genome shotgun (WGS) entry which is preliminary data.</text>
</comment>
<comment type="similarity">
    <text evidence="5">Belongs to the bacterial solute-binding protein PotD/PotF family.</text>
</comment>
<keyword evidence="3 7" id="KW-0732">Signal</keyword>
<organism evidence="8 10">
    <name type="scientific">Legionella jamestowniensis</name>
    <dbReference type="NCBI Taxonomy" id="455"/>
    <lineage>
        <taxon>Bacteria</taxon>
        <taxon>Pseudomonadati</taxon>
        <taxon>Pseudomonadota</taxon>
        <taxon>Gammaproteobacteria</taxon>
        <taxon>Legionellales</taxon>
        <taxon>Legionellaceae</taxon>
        <taxon>Legionella</taxon>
    </lineage>
</organism>
<evidence type="ECO:0000256" key="5">
    <source>
        <dbReference type="PIRNR" id="PIRNR019574"/>
    </source>
</evidence>
<dbReference type="RefSeq" id="WP_058448997.1">
    <property type="nucleotide sequence ID" value="NZ_CAAAJF010000009.1"/>
</dbReference>
<evidence type="ECO:0000256" key="2">
    <source>
        <dbReference type="ARBA" id="ARBA00022448"/>
    </source>
</evidence>
<dbReference type="PANTHER" id="PTHR30222:SF17">
    <property type="entry name" value="SPERMIDINE_PUTRESCINE-BINDING PERIPLASMIC PROTEIN"/>
    <property type="match status" value="1"/>
</dbReference>
<evidence type="ECO:0000256" key="4">
    <source>
        <dbReference type="ARBA" id="ARBA00022764"/>
    </source>
</evidence>
<reference evidence="9 11" key="2">
    <citation type="submission" date="2016-05" db="EMBL/GenBank/DDBJ databases">
        <authorList>
            <person name="Prochazka B."/>
            <person name="Indra A."/>
            <person name="Hasenberger P."/>
            <person name="Blaschitz M."/>
            <person name="Wagner L."/>
            <person name="Wewalka G."/>
            <person name="Sorschag S."/>
            <person name="Schmid D."/>
            <person name="Ruppitsch W."/>
        </authorList>
    </citation>
    <scope>NUCLEOTIDE SEQUENCE [LARGE SCALE GENOMIC DNA]</scope>
    <source>
        <strain evidence="9 11">974010_12</strain>
    </source>
</reference>
<protein>
    <recommendedName>
        <fullName evidence="5">Putrescine-binding periplasmic protein</fullName>
    </recommendedName>
</protein>
<gene>
    <name evidence="8" type="primary">potD</name>
    <name evidence="9" type="ORF">A8135_03750</name>
    <name evidence="8" type="ORF">Ljam_0958</name>
</gene>
<evidence type="ECO:0000313" key="8">
    <source>
        <dbReference type="EMBL" id="KTD06763.1"/>
    </source>
</evidence>
<dbReference type="PIRSF" id="PIRSF019574">
    <property type="entry name" value="Periplasmic_polyamine_BP"/>
    <property type="match status" value="1"/>
</dbReference>
<feature type="binding site" evidence="6">
    <location>
        <position position="79"/>
    </location>
    <ligand>
        <name>spermidine</name>
        <dbReference type="ChEBI" id="CHEBI:57834"/>
    </ligand>
</feature>
<dbReference type="Proteomes" id="UP000054715">
    <property type="component" value="Unassembled WGS sequence"/>
</dbReference>
<proteinExistence type="inferred from homology"/>
<dbReference type="Gene3D" id="3.40.190.10">
    <property type="entry name" value="Periplasmic binding protein-like II"/>
    <property type="match status" value="2"/>
</dbReference>